<feature type="domain" description="DUF1985" evidence="2">
    <location>
        <begin position="4"/>
        <end position="119"/>
    </location>
</feature>
<feature type="region of interest" description="Disordered" evidence="1">
    <location>
        <begin position="499"/>
        <end position="523"/>
    </location>
</feature>
<sequence>MSVLQFSIKDFSIITSLKCKSNVKDLTYSEFTSSQLLQMYFPDATISLIKSRLVQRFLMGKYETTQGAVHIAIIYFVHTFILCQLGETSIPIDKFLMVEDGRYQLYSWGLITFTKLMKSLKQDFNLDKQMYRLSGMPYALNVWTYEYASSQNPEIVVKEANVIPRICNWRVVVLKPKFETFMSSCFLRDAPSPGPSTIAVNPKKVQPKDIVGFEDFSIRPPEQLVRRSSRVSGTSSRPPSKRRKKVDTPKIKIDDTLKNQQEMKDVSELQSSDKNIHDTTEASEHKKFNVSLFVQYAIIHDDAAEQGPQHLNEGIINEDASDTVDDNISTQECIDRESVVYILERSITNLMKGFSIPSRLPWNLVDDVYIMVNCDGLKEKSTLWEIKILTSMLPSYLLDSGFFKKTERTNCAKLDIYKDKESGILLEPQHPFKVEFAQDIMQQKSDSLDCDLYIATRAEFLIDQLVIPHDGFCSYYLRNRYAALLWRYVNDKANGGYVSENDDLQKPKGQFTSPPEEDLVHIE</sequence>
<dbReference type="InterPro" id="IPR015410">
    <property type="entry name" value="DUF1985"/>
</dbReference>
<accession>A0A9J5Z527</accession>
<reference evidence="3 4" key="1">
    <citation type="submission" date="2020-09" db="EMBL/GenBank/DDBJ databases">
        <title>De no assembly of potato wild relative species, Solanum commersonii.</title>
        <authorList>
            <person name="Cho K."/>
        </authorList>
    </citation>
    <scope>NUCLEOTIDE SEQUENCE [LARGE SCALE GENOMIC DNA]</scope>
    <source>
        <strain evidence="3">LZ3.2</strain>
        <tissue evidence="3">Leaf</tissue>
    </source>
</reference>
<evidence type="ECO:0000313" key="4">
    <source>
        <dbReference type="Proteomes" id="UP000824120"/>
    </source>
</evidence>
<protein>
    <recommendedName>
        <fullName evidence="2">DUF1985 domain-containing protein</fullName>
    </recommendedName>
</protein>
<dbReference type="Pfam" id="PF09331">
    <property type="entry name" value="DUF1985"/>
    <property type="match status" value="1"/>
</dbReference>
<evidence type="ECO:0000259" key="2">
    <source>
        <dbReference type="Pfam" id="PF09331"/>
    </source>
</evidence>
<organism evidence="3 4">
    <name type="scientific">Solanum commersonii</name>
    <name type="common">Commerson's wild potato</name>
    <name type="synonym">Commerson's nightshade</name>
    <dbReference type="NCBI Taxonomy" id="4109"/>
    <lineage>
        <taxon>Eukaryota</taxon>
        <taxon>Viridiplantae</taxon>
        <taxon>Streptophyta</taxon>
        <taxon>Embryophyta</taxon>
        <taxon>Tracheophyta</taxon>
        <taxon>Spermatophyta</taxon>
        <taxon>Magnoliopsida</taxon>
        <taxon>eudicotyledons</taxon>
        <taxon>Gunneridae</taxon>
        <taxon>Pentapetalae</taxon>
        <taxon>asterids</taxon>
        <taxon>lamiids</taxon>
        <taxon>Solanales</taxon>
        <taxon>Solanaceae</taxon>
        <taxon>Solanoideae</taxon>
        <taxon>Solaneae</taxon>
        <taxon>Solanum</taxon>
    </lineage>
</organism>
<dbReference type="AlphaFoldDB" id="A0A9J5Z527"/>
<feature type="region of interest" description="Disordered" evidence="1">
    <location>
        <begin position="224"/>
        <end position="282"/>
    </location>
</feature>
<name>A0A9J5Z527_SOLCO</name>
<dbReference type="Proteomes" id="UP000824120">
    <property type="component" value="Chromosome 5"/>
</dbReference>
<dbReference type="PANTHER" id="PTHR48302">
    <property type="entry name" value="ULP1 PROTEASE FAMILY, C-TERMINAL CATALYTIC DOMAIN CONTAINING PROTEIN"/>
    <property type="match status" value="1"/>
</dbReference>
<keyword evidence="4" id="KW-1185">Reference proteome</keyword>
<gene>
    <name evidence="3" type="ORF">H5410_028024</name>
</gene>
<comment type="caution">
    <text evidence="3">The sequence shown here is derived from an EMBL/GenBank/DDBJ whole genome shotgun (WGS) entry which is preliminary data.</text>
</comment>
<dbReference type="PANTHER" id="PTHR48302:SF2">
    <property type="entry name" value="DUF1985 DOMAIN-CONTAINING PROTEIN"/>
    <property type="match status" value="1"/>
</dbReference>
<dbReference type="OrthoDB" id="1939479at2759"/>
<dbReference type="EMBL" id="JACXVP010000005">
    <property type="protein sequence ID" value="KAG5606532.1"/>
    <property type="molecule type" value="Genomic_DNA"/>
</dbReference>
<evidence type="ECO:0000256" key="1">
    <source>
        <dbReference type="SAM" id="MobiDB-lite"/>
    </source>
</evidence>
<proteinExistence type="predicted"/>
<feature type="compositionally biased region" description="Basic and acidic residues" evidence="1">
    <location>
        <begin position="246"/>
        <end position="267"/>
    </location>
</feature>
<evidence type="ECO:0000313" key="3">
    <source>
        <dbReference type="EMBL" id="KAG5606532.1"/>
    </source>
</evidence>